<dbReference type="PANTHER" id="PTHR38370">
    <property type="entry name" value="BETA-1,4-XYLOSIDASE"/>
    <property type="match status" value="1"/>
</dbReference>
<evidence type="ECO:0000313" key="3">
    <source>
        <dbReference type="Proteomes" id="UP000729402"/>
    </source>
</evidence>
<organism evidence="2 3">
    <name type="scientific">Zizania palustris</name>
    <name type="common">Northern wild rice</name>
    <dbReference type="NCBI Taxonomy" id="103762"/>
    <lineage>
        <taxon>Eukaryota</taxon>
        <taxon>Viridiplantae</taxon>
        <taxon>Streptophyta</taxon>
        <taxon>Embryophyta</taxon>
        <taxon>Tracheophyta</taxon>
        <taxon>Spermatophyta</taxon>
        <taxon>Magnoliopsida</taxon>
        <taxon>Liliopsida</taxon>
        <taxon>Poales</taxon>
        <taxon>Poaceae</taxon>
        <taxon>BOP clade</taxon>
        <taxon>Oryzoideae</taxon>
        <taxon>Oryzeae</taxon>
        <taxon>Zizaniinae</taxon>
        <taxon>Zizania</taxon>
    </lineage>
</organism>
<keyword evidence="3" id="KW-1185">Reference proteome</keyword>
<dbReference type="AlphaFoldDB" id="A0A8J5X7Z8"/>
<evidence type="ECO:0000256" key="1">
    <source>
        <dbReference type="SAM" id="MobiDB-lite"/>
    </source>
</evidence>
<reference evidence="2" key="2">
    <citation type="submission" date="2021-02" db="EMBL/GenBank/DDBJ databases">
        <authorList>
            <person name="Kimball J.A."/>
            <person name="Haas M.W."/>
            <person name="Macchietto M."/>
            <person name="Kono T."/>
            <person name="Duquette J."/>
            <person name="Shao M."/>
        </authorList>
    </citation>
    <scope>NUCLEOTIDE SEQUENCE</scope>
    <source>
        <tissue evidence="2">Fresh leaf tissue</tissue>
    </source>
</reference>
<dbReference type="EMBL" id="JAAALK010000079">
    <property type="protein sequence ID" value="KAG8099518.1"/>
    <property type="molecule type" value="Genomic_DNA"/>
</dbReference>
<gene>
    <name evidence="2" type="ORF">GUJ93_ZPchr0013g36913</name>
</gene>
<evidence type="ECO:0000313" key="2">
    <source>
        <dbReference type="EMBL" id="KAG8099517.1"/>
    </source>
</evidence>
<feature type="compositionally biased region" description="Basic and acidic residues" evidence="1">
    <location>
        <begin position="169"/>
        <end position="178"/>
    </location>
</feature>
<feature type="region of interest" description="Disordered" evidence="1">
    <location>
        <begin position="96"/>
        <end position="116"/>
    </location>
</feature>
<dbReference type="EMBL" id="JAAALK010000079">
    <property type="protein sequence ID" value="KAG8099517.1"/>
    <property type="molecule type" value="Genomic_DNA"/>
</dbReference>
<feature type="compositionally biased region" description="Polar residues" evidence="1">
    <location>
        <begin position="32"/>
        <end position="48"/>
    </location>
</feature>
<feature type="region of interest" description="Disordered" evidence="1">
    <location>
        <begin position="132"/>
        <end position="178"/>
    </location>
</feature>
<reference evidence="2" key="1">
    <citation type="journal article" date="2021" name="bioRxiv">
        <title>Whole Genome Assembly and Annotation of Northern Wild Rice, Zizania palustris L., Supports a Whole Genome Duplication in the Zizania Genus.</title>
        <authorList>
            <person name="Haas M."/>
            <person name="Kono T."/>
            <person name="Macchietto M."/>
            <person name="Millas R."/>
            <person name="McGilp L."/>
            <person name="Shao M."/>
            <person name="Duquette J."/>
            <person name="Hirsch C.N."/>
            <person name="Kimball J."/>
        </authorList>
    </citation>
    <scope>NUCLEOTIDE SEQUENCE</scope>
    <source>
        <tissue evidence="2">Fresh leaf tissue</tissue>
    </source>
</reference>
<accession>A0A8J5X7Z8</accession>
<feature type="region of interest" description="Disordered" evidence="1">
    <location>
        <begin position="1"/>
        <end position="61"/>
    </location>
</feature>
<proteinExistence type="predicted"/>
<feature type="compositionally biased region" description="Basic residues" evidence="1">
    <location>
        <begin position="1"/>
        <end position="18"/>
    </location>
</feature>
<protein>
    <submittedName>
        <fullName evidence="2">Uncharacterized protein</fullName>
    </submittedName>
</protein>
<sequence length="178" mass="19667">MESRTAPRRRRRGRRKKETFKPHPISRPPEKPSTSWRRAPSTNTQAGSHHTHVRNHGEKEKQLVRTRVVLARTRVWAMEGLIPFVIGAIRRSQQERGGYRGVSPDGSSHGGGGGSRRHLMIDYWELPGAAEDDGSAARARPGSVQPAAVDAPRMSTAGPPPWLPGQLITRDDEQHGSA</sequence>
<name>A0A8J5X7Z8_ZIZPA</name>
<dbReference type="Proteomes" id="UP000729402">
    <property type="component" value="Unassembled WGS sequence"/>
</dbReference>
<comment type="caution">
    <text evidence="2">The sequence shown here is derived from an EMBL/GenBank/DDBJ whole genome shotgun (WGS) entry which is preliminary data.</text>
</comment>
<dbReference type="OrthoDB" id="1929722at2759"/>
<dbReference type="PANTHER" id="PTHR38370:SF1">
    <property type="entry name" value="BETA-1,4-XYLOSIDASE"/>
    <property type="match status" value="1"/>
</dbReference>